<evidence type="ECO:0000313" key="2">
    <source>
        <dbReference type="EMBL" id="KAK0161582.1"/>
    </source>
</evidence>
<protein>
    <submittedName>
        <fullName evidence="2">Uncharacterized protein</fullName>
    </submittedName>
</protein>
<dbReference type="Proteomes" id="UP001168972">
    <property type="component" value="Unassembled WGS sequence"/>
</dbReference>
<name>A0AA39F276_MICHY</name>
<feature type="compositionally biased region" description="Gly residues" evidence="1">
    <location>
        <begin position="142"/>
        <end position="166"/>
    </location>
</feature>
<comment type="caution">
    <text evidence="2">The sequence shown here is derived from an EMBL/GenBank/DDBJ whole genome shotgun (WGS) entry which is preliminary data.</text>
</comment>
<proteinExistence type="predicted"/>
<feature type="compositionally biased region" description="Basic and acidic residues" evidence="1">
    <location>
        <begin position="117"/>
        <end position="126"/>
    </location>
</feature>
<feature type="compositionally biased region" description="Gly residues" evidence="1">
    <location>
        <begin position="221"/>
        <end position="238"/>
    </location>
</feature>
<evidence type="ECO:0000256" key="1">
    <source>
        <dbReference type="SAM" id="MobiDB-lite"/>
    </source>
</evidence>
<feature type="compositionally biased region" description="Gly residues" evidence="1">
    <location>
        <begin position="1"/>
        <end position="26"/>
    </location>
</feature>
<reference evidence="2" key="2">
    <citation type="submission" date="2023-03" db="EMBL/GenBank/DDBJ databases">
        <authorList>
            <person name="Inwood S.N."/>
            <person name="Skelly J.G."/>
            <person name="Guhlin J."/>
            <person name="Harrop T.W.R."/>
            <person name="Goldson S.G."/>
            <person name="Dearden P.K."/>
        </authorList>
    </citation>
    <scope>NUCLEOTIDE SEQUENCE</scope>
    <source>
        <strain evidence="2">Lincoln</strain>
        <tissue evidence="2">Whole body</tissue>
    </source>
</reference>
<feature type="compositionally biased region" description="Gly residues" evidence="1">
    <location>
        <begin position="179"/>
        <end position="193"/>
    </location>
</feature>
<accession>A0AA39F276</accession>
<dbReference type="EMBL" id="JAQQBR010001835">
    <property type="protein sequence ID" value="KAK0161582.1"/>
    <property type="molecule type" value="Genomic_DNA"/>
</dbReference>
<evidence type="ECO:0000313" key="3">
    <source>
        <dbReference type="Proteomes" id="UP001168972"/>
    </source>
</evidence>
<feature type="compositionally biased region" description="Basic and acidic residues" evidence="1">
    <location>
        <begin position="169"/>
        <end position="178"/>
    </location>
</feature>
<feature type="compositionally biased region" description="Polar residues" evidence="1">
    <location>
        <begin position="207"/>
        <end position="217"/>
    </location>
</feature>
<reference evidence="2" key="1">
    <citation type="journal article" date="2023" name="bioRxiv">
        <title>Scaffold-level genome assemblies of two parasitoid biocontrol wasps reveal the parthenogenesis mechanism and an associated novel virus.</title>
        <authorList>
            <person name="Inwood S."/>
            <person name="Skelly J."/>
            <person name="Guhlin J."/>
            <person name="Harrop T."/>
            <person name="Goldson S."/>
            <person name="Dearden P."/>
        </authorList>
    </citation>
    <scope>NUCLEOTIDE SEQUENCE</scope>
    <source>
        <strain evidence="2">Lincoln</strain>
        <tissue evidence="2">Whole body</tissue>
    </source>
</reference>
<feature type="compositionally biased region" description="Gly residues" evidence="1">
    <location>
        <begin position="33"/>
        <end position="75"/>
    </location>
</feature>
<gene>
    <name evidence="2" type="ORF">PV327_010038</name>
</gene>
<feature type="compositionally biased region" description="Gly residues" evidence="1">
    <location>
        <begin position="251"/>
        <end position="263"/>
    </location>
</feature>
<organism evidence="2 3">
    <name type="scientific">Microctonus hyperodae</name>
    <name type="common">Parasitoid wasp</name>
    <dbReference type="NCBI Taxonomy" id="165561"/>
    <lineage>
        <taxon>Eukaryota</taxon>
        <taxon>Metazoa</taxon>
        <taxon>Ecdysozoa</taxon>
        <taxon>Arthropoda</taxon>
        <taxon>Hexapoda</taxon>
        <taxon>Insecta</taxon>
        <taxon>Pterygota</taxon>
        <taxon>Neoptera</taxon>
        <taxon>Endopterygota</taxon>
        <taxon>Hymenoptera</taxon>
        <taxon>Apocrita</taxon>
        <taxon>Ichneumonoidea</taxon>
        <taxon>Braconidae</taxon>
        <taxon>Euphorinae</taxon>
        <taxon>Microctonus</taxon>
    </lineage>
</organism>
<dbReference type="AlphaFoldDB" id="A0AA39F276"/>
<feature type="region of interest" description="Disordered" evidence="1">
    <location>
        <begin position="1"/>
        <end position="270"/>
    </location>
</feature>
<sequence>MDGGPPGRGSFRGRGGPGGPMRGRGGFGDRGRGGPPRGGMMRGRGGGPGPMRGGPPGMRGRGGPPGRGGRGGHYPPGGLADSGLSGGPGGGPPPPPGMGGPLRGNSRGAPGGFRGRGRSDFNRGDSRSGGFRGRGGMDRGGGRGGNGGFSRGGSMRGMGRGSGGSGFNDRGRGMDRGGRGGPIKRGGPLGAGGPPKRPRYDAPQPQPNANGYASQVTNQGYGSGGSSGGGGAGNGYGGQQQQQAPVSNYGPGSGTTSGYGPPQGGYQQSSYQGYESYAAPSDYSQQTGYPIQTPPDNRYGGVPSVPAVGGFNAGDPYNYGKVPPQVNYQQEAVVPTVVGGDGDVGGNYPTGNPYDDQSCNPSGMPVRSNYSTHDYGGEIEIERQATKMDEKQFLYIAVHSSSVTMPVFAGRLSYQQTETLIITTIWHGCVMTAKSFIHMTGDSSS</sequence>
<keyword evidence="3" id="KW-1185">Reference proteome</keyword>